<dbReference type="AlphaFoldDB" id="A0A668TP70"/>
<dbReference type="InterPro" id="IPR008271">
    <property type="entry name" value="Ser/Thr_kinase_AS"/>
</dbReference>
<evidence type="ECO:0000256" key="2">
    <source>
        <dbReference type="ARBA" id="ARBA00022840"/>
    </source>
</evidence>
<protein>
    <submittedName>
        <fullName evidence="7">Uncharacterized protein</fullName>
    </submittedName>
</protein>
<evidence type="ECO:0000256" key="1">
    <source>
        <dbReference type="ARBA" id="ARBA00022741"/>
    </source>
</evidence>
<feature type="domain" description="KEN" evidence="6">
    <location>
        <begin position="779"/>
        <end position="913"/>
    </location>
</feature>
<dbReference type="PROSITE" id="PS50088">
    <property type="entry name" value="ANK_REPEAT"/>
    <property type="match status" value="1"/>
</dbReference>
<dbReference type="GO" id="GO:0004674">
    <property type="term" value="F:protein serine/threonine kinase activity"/>
    <property type="evidence" value="ECO:0007669"/>
    <property type="project" value="InterPro"/>
</dbReference>
<dbReference type="KEGG" id="oau:116321860"/>
<dbReference type="GO" id="GO:1990604">
    <property type="term" value="C:IRE1-TRAF2-ASK1 complex"/>
    <property type="evidence" value="ECO:0007669"/>
    <property type="project" value="TreeGrafter"/>
</dbReference>
<gene>
    <name evidence="7" type="primary">LOC116321860</name>
</gene>
<dbReference type="SUPFAM" id="SSF48403">
    <property type="entry name" value="Ankyrin repeat"/>
    <property type="match status" value="1"/>
</dbReference>
<dbReference type="SMART" id="SM00248">
    <property type="entry name" value="ANK"/>
    <property type="match status" value="3"/>
</dbReference>
<dbReference type="GO" id="GO:0036498">
    <property type="term" value="P:IRE1-mediated unfolded protein response"/>
    <property type="evidence" value="ECO:0007669"/>
    <property type="project" value="TreeGrafter"/>
</dbReference>
<dbReference type="Pfam" id="PF12796">
    <property type="entry name" value="Ank_2"/>
    <property type="match status" value="1"/>
</dbReference>
<name>A0A668TP70_OREAU</name>
<dbReference type="InterPro" id="IPR000719">
    <property type="entry name" value="Prot_kinase_dom"/>
</dbReference>
<dbReference type="InterPro" id="IPR010513">
    <property type="entry name" value="KEN_dom"/>
</dbReference>
<dbReference type="Proteomes" id="UP000472276">
    <property type="component" value="Unassembled WGS sequence"/>
</dbReference>
<evidence type="ECO:0000256" key="3">
    <source>
        <dbReference type="PROSITE-ProRule" id="PRU00023"/>
    </source>
</evidence>
<feature type="compositionally biased region" description="Basic residues" evidence="4">
    <location>
        <begin position="432"/>
        <end position="442"/>
    </location>
</feature>
<dbReference type="Gene3D" id="1.25.40.20">
    <property type="entry name" value="Ankyrin repeat-containing domain"/>
    <property type="match status" value="1"/>
</dbReference>
<feature type="compositionally biased region" description="Polar residues" evidence="4">
    <location>
        <begin position="454"/>
        <end position="468"/>
    </location>
</feature>
<dbReference type="PROSITE" id="PS50011">
    <property type="entry name" value="PROTEIN_KINASE_DOM"/>
    <property type="match status" value="1"/>
</dbReference>
<dbReference type="GO" id="GO:0051082">
    <property type="term" value="F:unfolded protein binding"/>
    <property type="evidence" value="ECO:0007669"/>
    <property type="project" value="TreeGrafter"/>
</dbReference>
<dbReference type="Ensembl" id="ENSOABT00000028884.2">
    <property type="protein sequence ID" value="ENSOABP00000028096.2"/>
    <property type="gene ID" value="ENSOABG00000026423.1"/>
</dbReference>
<feature type="domain" description="Protein kinase" evidence="5">
    <location>
        <begin position="523"/>
        <end position="776"/>
    </location>
</feature>
<accession>A0A668TP70</accession>
<sequence length="926" mass="105224">MNIISQLHLAVSSLIETHPIIQCINNNDLRKLKKLLKDNNVNGDYFCSKWGDYITPLISAVVNHNTDICSYLLSQGADPNIPSQFQRTPLHYVSLSKAPLYFVDLLLEAKANPDGWSGPLQQEIYTPLQVAAIEDREEIMKRLLSAGALVTLPPIDVPMNEPQWLIHSKKISQMINQFASNGDEVFSQIRHFLDVEIAVVEKTPDEVFKMFNSHMLLEHPQTHLTMTEILFTVTGKGKDKYCPACIKWLKETGNVNTYIEGAASRFPNIPQTHVGRAVESLSAVFCTMDQISNEHAVAIIPRLLKLLCLKERPDICESVLQTLYVITQKTKGTKDWDLDFLENLCRTVAPFVNEPQCTMIRICTYGIFANLLSVKQTANIFTSVGITSVPEDILTSVEMEMNEKLKEVLRSLKEYLSKPNSKCEGNTASTLVKKKKKKKKKKEKTEKQEDPNDEVSTAATDPTTKVSVLESTSNLKPFDYSTNEKSEKQNWLSISNRWRRKLEMLAGTDDSKISRIRSIIYVNDAEFRIAKGSDGTEVFLGLREDGTEVAIKRMSKSNYDVLKNEEGILRLPELDHPSIVRYVDAAEDENFGYLCLQLCEYTLEEYIKNDHDPQMLKELIKQILESLKVLHCGNPKILHRDLKPQNVLIDVTGRARLADFGISRRLLKGQTTLRTRSAGTRCWMARETLAEEAEESVISYKSSTDIQVAGMLIYYILSGGHHPFGKSFKCESNIYDGKYSLDHVQDVVAKDLIESMINKEPKDRPKVEECLNHPFFWTSEKQLEFLKDTGNKKEVVNCRKADEKLIGLLEACANGSFKLWKNKFPQELVLKMEGKKPPYPETTLGLLRFIRNLHVHYEEDAAQIDVLELFPDLLGCVYKFTKVHGWNLEGKKEMLQKEQTKDISAAFAMMSTSTDDPLSFPVQESQ</sequence>
<dbReference type="SMART" id="SM00220">
    <property type="entry name" value="S_TKc"/>
    <property type="match status" value="1"/>
</dbReference>
<dbReference type="PROSITE" id="PS00108">
    <property type="entry name" value="PROTEIN_KINASE_ST"/>
    <property type="match status" value="1"/>
</dbReference>
<dbReference type="InterPro" id="IPR016024">
    <property type="entry name" value="ARM-type_fold"/>
</dbReference>
<feature type="repeat" description="ANK" evidence="3">
    <location>
        <begin position="52"/>
        <end position="84"/>
    </location>
</feature>
<dbReference type="GO" id="GO:0005524">
    <property type="term" value="F:ATP binding"/>
    <property type="evidence" value="ECO:0007669"/>
    <property type="project" value="UniProtKB-KW"/>
</dbReference>
<dbReference type="RefSeq" id="XP_031597661.2">
    <property type="nucleotide sequence ID" value="XM_031741801.2"/>
</dbReference>
<reference evidence="7" key="2">
    <citation type="submission" date="2025-09" db="UniProtKB">
        <authorList>
            <consortium name="Ensembl"/>
        </authorList>
    </citation>
    <scope>IDENTIFICATION</scope>
</reference>
<dbReference type="Gene3D" id="1.10.510.10">
    <property type="entry name" value="Transferase(Phosphotransferase) domain 1"/>
    <property type="match status" value="1"/>
</dbReference>
<evidence type="ECO:0000259" key="6">
    <source>
        <dbReference type="PROSITE" id="PS51392"/>
    </source>
</evidence>
<proteinExistence type="predicted"/>
<keyword evidence="3" id="KW-0040">ANK repeat</keyword>
<dbReference type="PANTHER" id="PTHR13954">
    <property type="entry name" value="IRE1-RELATED"/>
    <property type="match status" value="1"/>
</dbReference>
<dbReference type="GO" id="GO:0006397">
    <property type="term" value="P:mRNA processing"/>
    <property type="evidence" value="ECO:0007669"/>
    <property type="project" value="InterPro"/>
</dbReference>
<dbReference type="PROSITE" id="PS51392">
    <property type="entry name" value="KEN"/>
    <property type="match status" value="1"/>
</dbReference>
<feature type="region of interest" description="Disordered" evidence="4">
    <location>
        <begin position="422"/>
        <end position="468"/>
    </location>
</feature>
<organism evidence="7 8">
    <name type="scientific">Oreochromis aureus</name>
    <name type="common">Israeli tilapia</name>
    <name type="synonym">Chromis aureus</name>
    <dbReference type="NCBI Taxonomy" id="47969"/>
    <lineage>
        <taxon>Eukaryota</taxon>
        <taxon>Metazoa</taxon>
        <taxon>Chordata</taxon>
        <taxon>Craniata</taxon>
        <taxon>Vertebrata</taxon>
        <taxon>Euteleostomi</taxon>
        <taxon>Actinopterygii</taxon>
        <taxon>Neopterygii</taxon>
        <taxon>Teleostei</taxon>
        <taxon>Neoteleostei</taxon>
        <taxon>Acanthomorphata</taxon>
        <taxon>Ovalentaria</taxon>
        <taxon>Cichlomorphae</taxon>
        <taxon>Cichliformes</taxon>
        <taxon>Cichlidae</taxon>
        <taxon>African cichlids</taxon>
        <taxon>Pseudocrenilabrinae</taxon>
        <taxon>Oreochromini</taxon>
        <taxon>Oreochromis</taxon>
    </lineage>
</organism>
<dbReference type="Gene3D" id="1.20.1440.180">
    <property type="entry name" value="KEN domain"/>
    <property type="match status" value="1"/>
</dbReference>
<evidence type="ECO:0000313" key="7">
    <source>
        <dbReference type="Ensembl" id="ENSOABP00000028096.2"/>
    </source>
</evidence>
<dbReference type="GO" id="GO:0004521">
    <property type="term" value="F:RNA endonuclease activity"/>
    <property type="evidence" value="ECO:0007669"/>
    <property type="project" value="InterPro"/>
</dbReference>
<dbReference type="InterPro" id="IPR011009">
    <property type="entry name" value="Kinase-like_dom_sf"/>
</dbReference>
<dbReference type="InterPro" id="IPR036770">
    <property type="entry name" value="Ankyrin_rpt-contain_sf"/>
</dbReference>
<dbReference type="Pfam" id="PF06479">
    <property type="entry name" value="Ribonuc_2-5A"/>
    <property type="match status" value="1"/>
</dbReference>
<dbReference type="SUPFAM" id="SSF56112">
    <property type="entry name" value="Protein kinase-like (PK-like)"/>
    <property type="match status" value="1"/>
</dbReference>
<dbReference type="PANTHER" id="PTHR13954:SF28">
    <property type="match status" value="1"/>
</dbReference>
<dbReference type="InterPro" id="IPR045133">
    <property type="entry name" value="IRE1/2-like"/>
</dbReference>
<evidence type="ECO:0000259" key="5">
    <source>
        <dbReference type="PROSITE" id="PS50011"/>
    </source>
</evidence>
<dbReference type="SUPFAM" id="SSF48371">
    <property type="entry name" value="ARM repeat"/>
    <property type="match status" value="1"/>
</dbReference>
<evidence type="ECO:0000256" key="4">
    <source>
        <dbReference type="SAM" id="MobiDB-lite"/>
    </source>
</evidence>
<dbReference type="InterPro" id="IPR002110">
    <property type="entry name" value="Ankyrin_rpt"/>
</dbReference>
<dbReference type="InterPro" id="IPR038357">
    <property type="entry name" value="KEN_sf"/>
</dbReference>
<keyword evidence="8" id="KW-1185">Reference proteome</keyword>
<keyword evidence="1" id="KW-0547">Nucleotide-binding</keyword>
<dbReference type="Pfam" id="PF00069">
    <property type="entry name" value="Pkinase"/>
    <property type="match status" value="1"/>
</dbReference>
<dbReference type="GeneID" id="116321860"/>
<reference evidence="7" key="1">
    <citation type="submission" date="2025-08" db="UniProtKB">
        <authorList>
            <consortium name="Ensembl"/>
        </authorList>
    </citation>
    <scope>IDENTIFICATION</scope>
</reference>
<evidence type="ECO:0000313" key="8">
    <source>
        <dbReference type="Proteomes" id="UP000472276"/>
    </source>
</evidence>
<dbReference type="GO" id="GO:0070059">
    <property type="term" value="P:intrinsic apoptotic signaling pathway in response to endoplasmic reticulum stress"/>
    <property type="evidence" value="ECO:0007669"/>
    <property type="project" value="TreeGrafter"/>
</dbReference>
<keyword evidence="2" id="KW-0067">ATP-binding</keyword>